<dbReference type="OrthoDB" id="9804951at2"/>
<dbReference type="CDD" id="cd01948">
    <property type="entry name" value="EAL"/>
    <property type="match status" value="1"/>
</dbReference>
<dbReference type="AlphaFoldDB" id="A0A091C1R5"/>
<dbReference type="SMART" id="SM00065">
    <property type="entry name" value="GAF"/>
    <property type="match status" value="2"/>
</dbReference>
<dbReference type="InterPro" id="IPR001633">
    <property type="entry name" value="EAL_dom"/>
</dbReference>
<dbReference type="PROSITE" id="PS50887">
    <property type="entry name" value="GGDEF"/>
    <property type="match status" value="1"/>
</dbReference>
<comment type="caution">
    <text evidence="5">The sequence shown here is derived from an EMBL/GenBank/DDBJ whole genome shotgun (WGS) entry which is preliminary data.</text>
</comment>
<dbReference type="PROSITE" id="PS50883">
    <property type="entry name" value="EAL"/>
    <property type="match status" value="1"/>
</dbReference>
<organism evidence="5 6">
    <name type="scientific">Arenimonas composti TR7-09 = DSM 18010</name>
    <dbReference type="NCBI Taxonomy" id="1121013"/>
    <lineage>
        <taxon>Bacteria</taxon>
        <taxon>Pseudomonadati</taxon>
        <taxon>Pseudomonadota</taxon>
        <taxon>Gammaproteobacteria</taxon>
        <taxon>Lysobacterales</taxon>
        <taxon>Lysobacteraceae</taxon>
        <taxon>Arenimonas</taxon>
    </lineage>
</organism>
<accession>A0A091C1R5</accession>
<dbReference type="CDD" id="cd01949">
    <property type="entry name" value="GGDEF"/>
    <property type="match status" value="1"/>
</dbReference>
<dbReference type="InterPro" id="IPR000160">
    <property type="entry name" value="GGDEF_dom"/>
</dbReference>
<dbReference type="PANTHER" id="PTHR44757:SF2">
    <property type="entry name" value="BIOFILM ARCHITECTURE MAINTENANCE PROTEIN MBAA"/>
    <property type="match status" value="1"/>
</dbReference>
<evidence type="ECO:0000313" key="6">
    <source>
        <dbReference type="Proteomes" id="UP000029391"/>
    </source>
</evidence>
<evidence type="ECO:0000256" key="2">
    <source>
        <dbReference type="SAM" id="Coils"/>
    </source>
</evidence>
<dbReference type="Gene3D" id="3.20.20.450">
    <property type="entry name" value="EAL domain"/>
    <property type="match status" value="1"/>
</dbReference>
<evidence type="ECO:0000259" key="3">
    <source>
        <dbReference type="PROSITE" id="PS50883"/>
    </source>
</evidence>
<protein>
    <recommendedName>
        <fullName evidence="7">Diguanylate cyclase</fullName>
    </recommendedName>
</protein>
<dbReference type="Gene3D" id="3.30.70.270">
    <property type="match status" value="1"/>
</dbReference>
<dbReference type="SUPFAM" id="SSF55073">
    <property type="entry name" value="Nucleotide cyclase"/>
    <property type="match status" value="1"/>
</dbReference>
<dbReference type="Proteomes" id="UP000029391">
    <property type="component" value="Unassembled WGS sequence"/>
</dbReference>
<comment type="cofactor">
    <cofactor evidence="1">
        <name>Mg(2+)</name>
        <dbReference type="ChEBI" id="CHEBI:18420"/>
    </cofactor>
</comment>
<dbReference type="InterPro" id="IPR043128">
    <property type="entry name" value="Rev_trsase/Diguanyl_cyclase"/>
</dbReference>
<dbReference type="InterPro" id="IPR029787">
    <property type="entry name" value="Nucleotide_cyclase"/>
</dbReference>
<name>A0A091C1R5_9GAMM</name>
<dbReference type="InterPro" id="IPR035919">
    <property type="entry name" value="EAL_sf"/>
</dbReference>
<dbReference type="EMBL" id="AWXU01000017">
    <property type="protein sequence ID" value="KFN50570.1"/>
    <property type="molecule type" value="Genomic_DNA"/>
</dbReference>
<dbReference type="PANTHER" id="PTHR44757">
    <property type="entry name" value="DIGUANYLATE CYCLASE DGCP"/>
    <property type="match status" value="1"/>
</dbReference>
<feature type="domain" description="GGDEF" evidence="4">
    <location>
        <begin position="475"/>
        <end position="608"/>
    </location>
</feature>
<sequence>MVQHLSPSDILAALPPKLRPEDPATLLAEVARLRVDVERLGRAERLQRALFAISDLASSGEDTRVVLEGLHEIVGRLMYAENFYIVRYSPERDSMRFIYFADSQDPVRPDPNEEIPASEMTNSLTLALIRHGRPVLGPSTEVRRELGVSRDETLGPDSEDWLGVPLLDEGVVRGCVVVQSYNPEWRYTEDDRALLSYVAQHILTALERRDAKEELERRVDERTRELRQQIAERERAEKLQAALFRIAEQAGRSESIEVFYAEVHTIVSDLLDARNFFIALLTPDGQELDFPYSVDERDMKRPRRRLAKGLTEYVLATGDPLLADRDGIHDLVAAGQVQSFGTPSVCWLGVPLQIGGKPVGVLAVQSYTPDYLYTKRDQELLSFVSFHIAQALERRQAHERLREAYVDLEQRVAARTSELADANRELLDQISVRERMEHKLKHEAMHDTLTGLPNRSHLLGRMGMALSRYRYDPTQLFAVLFLDLDRFKVVNDSVGHLVGDELLKEAARRISRCVRDPDMVARLGGDEFAIVLDYIHTAEDAVAVAERVLKSLAEPMRIAGKELYTGASIGIAMVDGRYRSPEELLRDADVAMYRAKATGRQRYALFDEQLHEAALKLLELEGDLRRALQRQEFEPHYQPILSLADGTLVGFEALMRWRHPVRGVAAPAEFLAIAEETGSLEPMDWQIYEHVCRDIGRLGHQQVYTTLNVSPRHLRAADFDQRLLELMSRHHVKPACIRLEVTEGALLEHPEQVRECLVRLREAGVLTLLDDFGTGYSSLSYLHRFPLYGLKIDRSFVAELRSGESGGSTAIVRAIRLLADSLGMEVIAEGIENEDQRYQLRLLGLALGQGYLFSPPRSAAELLAAKLPA</sequence>
<dbReference type="Pfam" id="PF00990">
    <property type="entry name" value="GGDEF"/>
    <property type="match status" value="1"/>
</dbReference>
<gene>
    <name evidence="5" type="ORF">P873_05265</name>
</gene>
<dbReference type="Pfam" id="PF13185">
    <property type="entry name" value="GAF_2"/>
    <property type="match status" value="2"/>
</dbReference>
<evidence type="ECO:0000256" key="1">
    <source>
        <dbReference type="ARBA" id="ARBA00001946"/>
    </source>
</evidence>
<dbReference type="SUPFAM" id="SSF141868">
    <property type="entry name" value="EAL domain-like"/>
    <property type="match status" value="1"/>
</dbReference>
<feature type="coiled-coil region" evidence="2">
    <location>
        <begin position="398"/>
        <end position="425"/>
    </location>
</feature>
<dbReference type="SMART" id="SM00052">
    <property type="entry name" value="EAL"/>
    <property type="match status" value="1"/>
</dbReference>
<dbReference type="STRING" id="1121013.GCA_000426365_02595"/>
<evidence type="ECO:0000259" key="4">
    <source>
        <dbReference type="PROSITE" id="PS50887"/>
    </source>
</evidence>
<dbReference type="InterPro" id="IPR029016">
    <property type="entry name" value="GAF-like_dom_sf"/>
</dbReference>
<dbReference type="NCBIfam" id="TIGR00254">
    <property type="entry name" value="GGDEF"/>
    <property type="match status" value="1"/>
</dbReference>
<dbReference type="FunFam" id="3.30.70.270:FF:000001">
    <property type="entry name" value="Diguanylate cyclase domain protein"/>
    <property type="match status" value="1"/>
</dbReference>
<proteinExistence type="predicted"/>
<feature type="coiled-coil region" evidence="2">
    <location>
        <begin position="212"/>
        <end position="239"/>
    </location>
</feature>
<keyword evidence="6" id="KW-1185">Reference proteome</keyword>
<keyword evidence="2" id="KW-0175">Coiled coil</keyword>
<dbReference type="InterPro" id="IPR003018">
    <property type="entry name" value="GAF"/>
</dbReference>
<reference evidence="5 6" key="1">
    <citation type="submission" date="2013-09" db="EMBL/GenBank/DDBJ databases">
        <title>Genome sequencing of Arenimonas composti.</title>
        <authorList>
            <person name="Chen F."/>
            <person name="Wang G."/>
        </authorList>
    </citation>
    <scope>NUCLEOTIDE SEQUENCE [LARGE SCALE GENOMIC DNA]</scope>
    <source>
        <strain evidence="5 6">TR7-09</strain>
    </source>
</reference>
<feature type="domain" description="EAL" evidence="3">
    <location>
        <begin position="617"/>
        <end position="869"/>
    </location>
</feature>
<evidence type="ECO:0000313" key="5">
    <source>
        <dbReference type="EMBL" id="KFN50570.1"/>
    </source>
</evidence>
<dbReference type="RefSeq" id="WP_051240074.1">
    <property type="nucleotide sequence ID" value="NZ_AUFF01000010.1"/>
</dbReference>
<evidence type="ECO:0008006" key="7">
    <source>
        <dbReference type="Google" id="ProtNLM"/>
    </source>
</evidence>
<dbReference type="eggNOG" id="COG5001">
    <property type="taxonomic scope" value="Bacteria"/>
</dbReference>
<dbReference type="Pfam" id="PF00563">
    <property type="entry name" value="EAL"/>
    <property type="match status" value="1"/>
</dbReference>
<dbReference type="GO" id="GO:0003824">
    <property type="term" value="F:catalytic activity"/>
    <property type="evidence" value="ECO:0007669"/>
    <property type="project" value="UniProtKB-ARBA"/>
</dbReference>
<dbReference type="eggNOG" id="COG2203">
    <property type="taxonomic scope" value="Bacteria"/>
</dbReference>
<dbReference type="SUPFAM" id="SSF55781">
    <property type="entry name" value="GAF domain-like"/>
    <property type="match status" value="2"/>
</dbReference>
<dbReference type="Gene3D" id="3.30.450.40">
    <property type="match status" value="2"/>
</dbReference>
<dbReference type="InterPro" id="IPR052155">
    <property type="entry name" value="Biofilm_reg_signaling"/>
</dbReference>
<dbReference type="SMART" id="SM00267">
    <property type="entry name" value="GGDEF"/>
    <property type="match status" value="1"/>
</dbReference>